<dbReference type="Gene3D" id="3.30.230.10">
    <property type="match status" value="1"/>
</dbReference>
<sequence length="353" mass="38371">MVPSPFTLKVPASSANIGPGFDVLGIGLNLYLEIDVRIDPSVDTSEDSFHGRLSYEGEGKEGVPLDTGKNLVTQTALYVMRCNGFEKFPMGTHIHVKNPIPLGRGLGSSGAAIVGGVMLGNEICQLGFDKIRLLDYCLLIERHPDNIAAAMLGGFVGSYLNELTTKETNDKSVPLEYILPKDSTPEEKIVSTAPPKDIGEYLKYNWNHKIKCVAIIPQFEVKTDDARAVLPDSYTRSDIVFNLQRLAVLTSCLGQDPPNSKLIYNSMKDKVHQPYRASLIPGLTEVLQNITPSSVPGVCGICLSGAGPTILCLATENFNTIAETIIDVFKSSNVNCQWKLLDLAYDGATVSRH</sequence>
<dbReference type="EMBL" id="GL996524">
    <property type="protein sequence ID" value="EGV63291.1"/>
    <property type="molecule type" value="Genomic_DNA"/>
</dbReference>
<evidence type="ECO:0000256" key="9">
    <source>
        <dbReference type="ARBA" id="ARBA00022777"/>
    </source>
</evidence>
<dbReference type="SUPFAM" id="SSF54211">
    <property type="entry name" value="Ribosomal protein S5 domain 2-like"/>
    <property type="match status" value="1"/>
</dbReference>
<comment type="similarity">
    <text evidence="2">Belongs to the GHMP kinase family. Homoserine kinase subfamily.</text>
</comment>
<gene>
    <name evidence="14" type="ORF">CANTEDRAFT_106283</name>
</gene>
<dbReference type="Pfam" id="PF00288">
    <property type="entry name" value="GHMP_kinases_N"/>
    <property type="match status" value="1"/>
</dbReference>
<dbReference type="UniPathway" id="UPA00050">
    <property type="reaction ID" value="UER00064"/>
</dbReference>
<evidence type="ECO:0000256" key="10">
    <source>
        <dbReference type="ARBA" id="ARBA00022840"/>
    </source>
</evidence>
<dbReference type="NCBIfam" id="TIGR00191">
    <property type="entry name" value="thrB"/>
    <property type="match status" value="1"/>
</dbReference>
<dbReference type="Proteomes" id="UP000000707">
    <property type="component" value="Unassembled WGS sequence"/>
</dbReference>
<dbReference type="OrthoDB" id="195231at2759"/>
<keyword evidence="10" id="KW-0067">ATP-binding</keyword>
<dbReference type="InterPro" id="IPR006204">
    <property type="entry name" value="GHMP_kinase_N_dom"/>
</dbReference>
<dbReference type="GO" id="GO:0004413">
    <property type="term" value="F:homoserine kinase activity"/>
    <property type="evidence" value="ECO:0007669"/>
    <property type="project" value="UniProtKB-EC"/>
</dbReference>
<evidence type="ECO:0000256" key="11">
    <source>
        <dbReference type="ARBA" id="ARBA00049913"/>
    </source>
</evidence>
<dbReference type="PANTHER" id="PTHR20861:SF1">
    <property type="entry name" value="HOMOSERINE KINASE"/>
    <property type="match status" value="1"/>
</dbReference>
<evidence type="ECO:0000313" key="15">
    <source>
        <dbReference type="Proteomes" id="UP000000707"/>
    </source>
</evidence>
<keyword evidence="15" id="KW-1185">Reference proteome</keyword>
<name>G3B5R7_CANTC</name>
<organism evidence="15">
    <name type="scientific">Candida tenuis (strain ATCC 10573 / BCRC 21748 / CBS 615 / JCM 9827 / NBRC 10315 / NRRL Y-1498 / VKM Y-70)</name>
    <name type="common">Yeast</name>
    <name type="synonym">Yamadazyma tenuis</name>
    <dbReference type="NCBI Taxonomy" id="590646"/>
    <lineage>
        <taxon>Eukaryota</taxon>
        <taxon>Fungi</taxon>
        <taxon>Dikarya</taxon>
        <taxon>Ascomycota</taxon>
        <taxon>Saccharomycotina</taxon>
        <taxon>Pichiomycetes</taxon>
        <taxon>Debaryomycetaceae</taxon>
        <taxon>Yamadazyma</taxon>
    </lineage>
</organism>
<dbReference type="InterPro" id="IPR014721">
    <property type="entry name" value="Ribsml_uS5_D2-typ_fold_subgr"/>
</dbReference>
<evidence type="ECO:0000256" key="4">
    <source>
        <dbReference type="ARBA" id="ARBA00017858"/>
    </source>
</evidence>
<dbReference type="AlphaFoldDB" id="G3B5R7"/>
<dbReference type="GO" id="GO:0009088">
    <property type="term" value="P:threonine biosynthetic process"/>
    <property type="evidence" value="ECO:0007669"/>
    <property type="project" value="UniProtKB-UniPathway"/>
</dbReference>
<evidence type="ECO:0000256" key="7">
    <source>
        <dbReference type="ARBA" id="ARBA00022697"/>
    </source>
</evidence>
<evidence type="ECO:0000256" key="1">
    <source>
        <dbReference type="ARBA" id="ARBA00005015"/>
    </source>
</evidence>
<dbReference type="PIRSF" id="PIRSF000676">
    <property type="entry name" value="Homoser_kin"/>
    <property type="match status" value="1"/>
</dbReference>
<evidence type="ECO:0000313" key="14">
    <source>
        <dbReference type="EMBL" id="EGV63291.1"/>
    </source>
</evidence>
<dbReference type="InterPro" id="IPR036554">
    <property type="entry name" value="GHMP_kinase_C_sf"/>
</dbReference>
<dbReference type="STRING" id="590646.G3B5R7"/>
<keyword evidence="5" id="KW-0028">Amino-acid biosynthesis</keyword>
<evidence type="ECO:0000256" key="6">
    <source>
        <dbReference type="ARBA" id="ARBA00022679"/>
    </source>
</evidence>
<dbReference type="HAMAP" id="MF_00384">
    <property type="entry name" value="Homoser_kinase"/>
    <property type="match status" value="1"/>
</dbReference>
<dbReference type="PANTHER" id="PTHR20861">
    <property type="entry name" value="HOMOSERINE/4-DIPHOSPHOCYTIDYL-2-C-METHYL-D-ERYTHRITOL KINASE"/>
    <property type="match status" value="1"/>
</dbReference>
<proteinExistence type="inferred from homology"/>
<evidence type="ECO:0000256" key="2">
    <source>
        <dbReference type="ARBA" id="ARBA00007370"/>
    </source>
</evidence>
<evidence type="ECO:0000256" key="5">
    <source>
        <dbReference type="ARBA" id="ARBA00022605"/>
    </source>
</evidence>
<dbReference type="InterPro" id="IPR020568">
    <property type="entry name" value="Ribosomal_Su5_D2-typ_SF"/>
</dbReference>
<dbReference type="GO" id="GO:0005524">
    <property type="term" value="F:ATP binding"/>
    <property type="evidence" value="ECO:0007669"/>
    <property type="project" value="UniProtKB-KW"/>
</dbReference>
<dbReference type="PROSITE" id="PS00627">
    <property type="entry name" value="GHMP_KINASES_ATP"/>
    <property type="match status" value="1"/>
</dbReference>
<dbReference type="InterPro" id="IPR006203">
    <property type="entry name" value="GHMP_knse_ATP-bd_CS"/>
</dbReference>
<dbReference type="EC" id="2.7.1.39" evidence="3"/>
<evidence type="ECO:0000256" key="3">
    <source>
        <dbReference type="ARBA" id="ARBA00012078"/>
    </source>
</evidence>
<accession>G3B5R7</accession>
<dbReference type="HOGENOM" id="CLU_041243_2_1_1"/>
<evidence type="ECO:0000259" key="13">
    <source>
        <dbReference type="Pfam" id="PF00288"/>
    </source>
</evidence>
<reference evidence="14 15" key="1">
    <citation type="journal article" date="2011" name="Proc. Natl. Acad. Sci. U.S.A.">
        <title>Comparative genomics of xylose-fermenting fungi for enhanced biofuel production.</title>
        <authorList>
            <person name="Wohlbach D.J."/>
            <person name="Kuo A."/>
            <person name="Sato T.K."/>
            <person name="Potts K.M."/>
            <person name="Salamov A.A."/>
            <person name="LaButti K.M."/>
            <person name="Sun H."/>
            <person name="Clum A."/>
            <person name="Pangilinan J.L."/>
            <person name="Lindquist E.A."/>
            <person name="Lucas S."/>
            <person name="Lapidus A."/>
            <person name="Jin M."/>
            <person name="Gunawan C."/>
            <person name="Balan V."/>
            <person name="Dale B.E."/>
            <person name="Jeffries T.W."/>
            <person name="Zinkel R."/>
            <person name="Barry K.W."/>
            <person name="Grigoriev I.V."/>
            <person name="Gasch A.P."/>
        </authorList>
    </citation>
    <scope>NUCLEOTIDE SEQUENCE [LARGE SCALE GENOMIC DNA]</scope>
    <source>
        <strain evidence="15">ATCC 10573 / BCRC 21748 / CBS 615 / JCM 9827 / NBRC 10315 / NRRL Y-1498 / VKM Y-70</strain>
    </source>
</reference>
<keyword evidence="8" id="KW-0547">Nucleotide-binding</keyword>
<comment type="pathway">
    <text evidence="1">Amino-acid biosynthesis; L-threonine biosynthesis; L-threonine from L-aspartate: step 4/5.</text>
</comment>
<protein>
    <recommendedName>
        <fullName evidence="4">Homoserine kinase</fullName>
        <ecNumber evidence="3">2.7.1.39</ecNumber>
    </recommendedName>
</protein>
<dbReference type="FunFam" id="3.30.230.10:FF:000068">
    <property type="entry name" value="Homoserine kinase"/>
    <property type="match status" value="1"/>
</dbReference>
<dbReference type="SUPFAM" id="SSF55060">
    <property type="entry name" value="GHMP Kinase, C-terminal domain"/>
    <property type="match status" value="1"/>
</dbReference>
<dbReference type="Gene3D" id="3.30.70.890">
    <property type="entry name" value="GHMP kinase, C-terminal domain"/>
    <property type="match status" value="1"/>
</dbReference>
<comment type="catalytic activity">
    <reaction evidence="11">
        <text>L-homoserine + ATP = O-phospho-L-homoserine + ADP + H(+)</text>
        <dbReference type="Rhea" id="RHEA:13985"/>
        <dbReference type="ChEBI" id="CHEBI:15378"/>
        <dbReference type="ChEBI" id="CHEBI:30616"/>
        <dbReference type="ChEBI" id="CHEBI:57476"/>
        <dbReference type="ChEBI" id="CHEBI:57590"/>
        <dbReference type="ChEBI" id="CHEBI:456216"/>
        <dbReference type="EC" id="2.7.1.39"/>
    </reaction>
    <physiologicalReaction direction="left-to-right" evidence="11">
        <dbReference type="Rhea" id="RHEA:13986"/>
    </physiologicalReaction>
</comment>
<keyword evidence="9 14" id="KW-0418">Kinase</keyword>
<evidence type="ECO:0000256" key="8">
    <source>
        <dbReference type="ARBA" id="ARBA00022741"/>
    </source>
</evidence>
<dbReference type="eggNOG" id="KOG1537">
    <property type="taxonomic scope" value="Eukaryota"/>
</dbReference>
<evidence type="ECO:0000256" key="12">
    <source>
        <dbReference type="ARBA" id="ARBA00054121"/>
    </source>
</evidence>
<feature type="domain" description="GHMP kinase N-terminal" evidence="13">
    <location>
        <begin position="70"/>
        <end position="154"/>
    </location>
</feature>
<comment type="function">
    <text evidence="12">Commits homoserine to the threonine biosynthesis pathway by catalyzing its O-phosphorylation.</text>
</comment>
<keyword evidence="7" id="KW-0791">Threonine biosynthesis</keyword>
<dbReference type="PRINTS" id="PR00958">
    <property type="entry name" value="HOMSERKINASE"/>
</dbReference>
<keyword evidence="6" id="KW-0808">Transferase</keyword>
<dbReference type="InterPro" id="IPR000870">
    <property type="entry name" value="Homoserine_kinase"/>
</dbReference>